<gene>
    <name evidence="2" type="ORF">COV86_02885</name>
</gene>
<dbReference type="Pfam" id="PF12762">
    <property type="entry name" value="DDE_Tnp_IS1595"/>
    <property type="match status" value="1"/>
</dbReference>
<name>A0A2H0KMH4_9BACT</name>
<dbReference type="EMBL" id="PCVL01000039">
    <property type="protein sequence ID" value="PIQ72452.1"/>
    <property type="molecule type" value="Genomic_DNA"/>
</dbReference>
<sequence length="55" mass="6515">MKSANVSRAFLGVYHHVSKKHLQAYVDEFTFRYNNRKSEDMFALVLNRVVNVKRV</sequence>
<organism evidence="2 3">
    <name type="scientific">Candidatus Roizmanbacteria bacterium CG11_big_fil_rev_8_21_14_0_20_35_14</name>
    <dbReference type="NCBI Taxonomy" id="1974855"/>
    <lineage>
        <taxon>Bacteria</taxon>
        <taxon>Candidatus Roizmaniibacteriota</taxon>
    </lineage>
</organism>
<reference evidence="2 3" key="1">
    <citation type="submission" date="2017-09" db="EMBL/GenBank/DDBJ databases">
        <title>Depth-based differentiation of microbial function through sediment-hosted aquifers and enrichment of novel symbionts in the deep terrestrial subsurface.</title>
        <authorList>
            <person name="Probst A.J."/>
            <person name="Ladd B."/>
            <person name="Jarett J.K."/>
            <person name="Geller-Mcgrath D.E."/>
            <person name="Sieber C.M."/>
            <person name="Emerson J.B."/>
            <person name="Anantharaman K."/>
            <person name="Thomas B.C."/>
            <person name="Malmstrom R."/>
            <person name="Stieglmeier M."/>
            <person name="Klingl A."/>
            <person name="Woyke T."/>
            <person name="Ryan C.M."/>
            <person name="Banfield J.F."/>
        </authorList>
    </citation>
    <scope>NUCLEOTIDE SEQUENCE [LARGE SCALE GENOMIC DNA]</scope>
    <source>
        <strain evidence="2">CG11_big_fil_rev_8_21_14_0_20_35_14</strain>
    </source>
</reference>
<comment type="caution">
    <text evidence="2">The sequence shown here is derived from an EMBL/GenBank/DDBJ whole genome shotgun (WGS) entry which is preliminary data.</text>
</comment>
<feature type="domain" description="ISXO2-like transposase" evidence="1">
    <location>
        <begin position="4"/>
        <end position="34"/>
    </location>
</feature>
<dbReference type="InterPro" id="IPR024445">
    <property type="entry name" value="Tnp_ISXO2-like"/>
</dbReference>
<proteinExistence type="predicted"/>
<dbReference type="Proteomes" id="UP000229570">
    <property type="component" value="Unassembled WGS sequence"/>
</dbReference>
<protein>
    <recommendedName>
        <fullName evidence="1">ISXO2-like transposase domain-containing protein</fullName>
    </recommendedName>
</protein>
<accession>A0A2H0KMH4</accession>
<dbReference type="AlphaFoldDB" id="A0A2H0KMH4"/>
<evidence type="ECO:0000313" key="2">
    <source>
        <dbReference type="EMBL" id="PIQ72452.1"/>
    </source>
</evidence>
<evidence type="ECO:0000259" key="1">
    <source>
        <dbReference type="Pfam" id="PF12762"/>
    </source>
</evidence>
<evidence type="ECO:0000313" key="3">
    <source>
        <dbReference type="Proteomes" id="UP000229570"/>
    </source>
</evidence>